<proteinExistence type="predicted"/>
<dbReference type="SMART" id="SM00184">
    <property type="entry name" value="RING"/>
    <property type="match status" value="1"/>
</dbReference>
<dbReference type="WBParaSite" id="L893_g22034.t1">
    <property type="protein sequence ID" value="L893_g22034.t1"/>
    <property type="gene ID" value="L893_g22034"/>
</dbReference>
<dbReference type="InterPro" id="IPR013083">
    <property type="entry name" value="Znf_RING/FYVE/PHD"/>
</dbReference>
<organism evidence="6 7">
    <name type="scientific">Steinernema glaseri</name>
    <dbReference type="NCBI Taxonomy" id="37863"/>
    <lineage>
        <taxon>Eukaryota</taxon>
        <taxon>Metazoa</taxon>
        <taxon>Ecdysozoa</taxon>
        <taxon>Nematoda</taxon>
        <taxon>Chromadorea</taxon>
        <taxon>Rhabditida</taxon>
        <taxon>Tylenchina</taxon>
        <taxon>Panagrolaimomorpha</taxon>
        <taxon>Strongyloidoidea</taxon>
        <taxon>Steinernematidae</taxon>
        <taxon>Steinernema</taxon>
    </lineage>
</organism>
<feature type="coiled-coil region" evidence="4">
    <location>
        <begin position="78"/>
        <end position="119"/>
    </location>
</feature>
<sequence>MPIYCSICQNRLCSSSSGEHSAAALPCGHVFHYNCVKQWFDSSAKTCPSCRAKCPEKKLYRLFLDHMAEDESDPQNEIEKMTIQLAENAKKISEYRRELQEARRKSSELQSENVRLKSERQVHKLALVKQAQLEERVRTFEKVCSERDRLRVKLQASELYECVMNSTYPEQEMNKLFDDLRISETDMFALMRSQQLQTKQKLEATVATLKDELDMYKKKLRDRTRELVELKQRQTDMFALMRSQQLQTKQKLEATVATLRDELDMYKKKLRDRTRELVELKQRRHRPHVKPSSPTSPVRKAEEAIVVDGRTEGDHFSADDTLPSNNTSLSMSFLNTPGPSTAGIVSPSGVVHHHVRGSRGVATPSAAIKVHQITRKPSSADNRLSFSLEDIPKITKKDKRREVLADVPVAPLLQHHSKSNVMTNRFSRHESLLIRERHMLKRKASMFDPTPKMSNRGVIVLE</sequence>
<evidence type="ECO:0000256" key="4">
    <source>
        <dbReference type="SAM" id="Coils"/>
    </source>
</evidence>
<feature type="domain" description="RING-type" evidence="5">
    <location>
        <begin position="5"/>
        <end position="51"/>
    </location>
</feature>
<evidence type="ECO:0000313" key="6">
    <source>
        <dbReference type="Proteomes" id="UP000095287"/>
    </source>
</evidence>
<accession>A0A1I7Z238</accession>
<dbReference type="GO" id="GO:0090734">
    <property type="term" value="C:site of DNA damage"/>
    <property type="evidence" value="ECO:0007669"/>
    <property type="project" value="TreeGrafter"/>
</dbReference>
<evidence type="ECO:0000256" key="1">
    <source>
        <dbReference type="ARBA" id="ARBA00022771"/>
    </source>
</evidence>
<dbReference type="Pfam" id="PF13639">
    <property type="entry name" value="zf-RING_2"/>
    <property type="match status" value="1"/>
</dbReference>
<dbReference type="Proteomes" id="UP000095287">
    <property type="component" value="Unplaced"/>
</dbReference>
<dbReference type="GO" id="GO:0016567">
    <property type="term" value="P:protein ubiquitination"/>
    <property type="evidence" value="ECO:0007669"/>
    <property type="project" value="TreeGrafter"/>
</dbReference>
<evidence type="ECO:0000256" key="2">
    <source>
        <dbReference type="ARBA" id="ARBA00022833"/>
    </source>
</evidence>
<dbReference type="InterPro" id="IPR052639">
    <property type="entry name" value="TRAIP_ubiq-protein_ligase"/>
</dbReference>
<dbReference type="SUPFAM" id="SSF57850">
    <property type="entry name" value="RING/U-box"/>
    <property type="match status" value="1"/>
</dbReference>
<dbReference type="GO" id="GO:0031297">
    <property type="term" value="P:replication fork processing"/>
    <property type="evidence" value="ECO:0007669"/>
    <property type="project" value="TreeGrafter"/>
</dbReference>
<reference evidence="7" key="1">
    <citation type="submission" date="2016-11" db="UniProtKB">
        <authorList>
            <consortium name="WormBaseParasite"/>
        </authorList>
    </citation>
    <scope>IDENTIFICATION</scope>
</reference>
<dbReference type="AlphaFoldDB" id="A0A1I7Z238"/>
<evidence type="ECO:0000259" key="5">
    <source>
        <dbReference type="PROSITE" id="PS50089"/>
    </source>
</evidence>
<evidence type="ECO:0000313" key="7">
    <source>
        <dbReference type="WBParaSite" id="L893_g22034.t1"/>
    </source>
</evidence>
<dbReference type="PANTHER" id="PTHR46569">
    <property type="entry name" value="E3 UBIQUITIN-PROTEIN LIGASE TRAIP"/>
    <property type="match status" value="1"/>
</dbReference>
<evidence type="ECO:0000256" key="3">
    <source>
        <dbReference type="PROSITE-ProRule" id="PRU00175"/>
    </source>
</evidence>
<dbReference type="Gene3D" id="3.30.40.10">
    <property type="entry name" value="Zinc/RING finger domain, C3HC4 (zinc finger)"/>
    <property type="match status" value="1"/>
</dbReference>
<keyword evidence="2" id="KW-0862">Zinc</keyword>
<keyword evidence="1 3" id="KW-0863">Zinc-finger</keyword>
<feature type="coiled-coil region" evidence="4">
    <location>
        <begin position="192"/>
        <end position="283"/>
    </location>
</feature>
<dbReference type="GO" id="GO:0061630">
    <property type="term" value="F:ubiquitin protein ligase activity"/>
    <property type="evidence" value="ECO:0007669"/>
    <property type="project" value="TreeGrafter"/>
</dbReference>
<protein>
    <submittedName>
        <fullName evidence="7">RING-type domain-containing protein</fullName>
    </submittedName>
</protein>
<dbReference type="PROSITE" id="PS50089">
    <property type="entry name" value="ZF_RING_2"/>
    <property type="match status" value="1"/>
</dbReference>
<dbReference type="InterPro" id="IPR001841">
    <property type="entry name" value="Znf_RING"/>
</dbReference>
<keyword evidence="4" id="KW-0175">Coiled coil</keyword>
<dbReference type="GO" id="GO:0005634">
    <property type="term" value="C:nucleus"/>
    <property type="evidence" value="ECO:0007669"/>
    <property type="project" value="TreeGrafter"/>
</dbReference>
<name>A0A1I7Z238_9BILA</name>
<keyword evidence="6" id="KW-1185">Reference proteome</keyword>
<keyword evidence="1 3" id="KW-0479">Metal-binding</keyword>
<dbReference type="GO" id="GO:0008270">
    <property type="term" value="F:zinc ion binding"/>
    <property type="evidence" value="ECO:0007669"/>
    <property type="project" value="UniProtKB-KW"/>
</dbReference>
<dbReference type="PANTHER" id="PTHR46569:SF1">
    <property type="entry name" value="E3 UBIQUITIN-PROTEIN LIGASE RFWD3-RELATED"/>
    <property type="match status" value="1"/>
</dbReference>